<dbReference type="EMBL" id="JBHFQA010000021">
    <property type="protein sequence ID" value="KAL2080663.1"/>
    <property type="molecule type" value="Genomic_DNA"/>
</dbReference>
<name>A0ABD1J0D6_9TELE</name>
<proteinExistence type="predicted"/>
<dbReference type="InterPro" id="IPR012337">
    <property type="entry name" value="RNaseH-like_sf"/>
</dbReference>
<feature type="domain" description="HAT C-terminal dimerisation" evidence="1">
    <location>
        <begin position="198"/>
        <end position="265"/>
    </location>
</feature>
<dbReference type="Proteomes" id="UP001591681">
    <property type="component" value="Unassembled WGS sequence"/>
</dbReference>
<dbReference type="SUPFAM" id="SSF53098">
    <property type="entry name" value="Ribonuclease H-like"/>
    <property type="match status" value="1"/>
</dbReference>
<reference evidence="2 3" key="1">
    <citation type="submission" date="2024-09" db="EMBL/GenBank/DDBJ databases">
        <title>A chromosome-level genome assembly of Gray's grenadier anchovy, Coilia grayii.</title>
        <authorList>
            <person name="Fu Z."/>
        </authorList>
    </citation>
    <scope>NUCLEOTIDE SEQUENCE [LARGE SCALE GENOMIC DNA]</scope>
    <source>
        <strain evidence="2">G4</strain>
        <tissue evidence="2">Muscle</tissue>
    </source>
</reference>
<dbReference type="PANTHER" id="PTHR45749">
    <property type="match status" value="1"/>
</dbReference>
<dbReference type="AlphaFoldDB" id="A0ABD1J0D6"/>
<evidence type="ECO:0000313" key="3">
    <source>
        <dbReference type="Proteomes" id="UP001591681"/>
    </source>
</evidence>
<gene>
    <name evidence="2" type="ORF">ACEWY4_024456</name>
</gene>
<evidence type="ECO:0000313" key="2">
    <source>
        <dbReference type="EMBL" id="KAL2080663.1"/>
    </source>
</evidence>
<dbReference type="PANTHER" id="PTHR45749:SF28">
    <property type="entry name" value="ZINC FINGER MYM-TYPE PROTEIN 1-LIKE-RELATED"/>
    <property type="match status" value="1"/>
</dbReference>
<accession>A0ABD1J0D6</accession>
<organism evidence="2 3">
    <name type="scientific">Coilia grayii</name>
    <name type="common">Gray's grenadier anchovy</name>
    <dbReference type="NCBI Taxonomy" id="363190"/>
    <lineage>
        <taxon>Eukaryota</taxon>
        <taxon>Metazoa</taxon>
        <taxon>Chordata</taxon>
        <taxon>Craniata</taxon>
        <taxon>Vertebrata</taxon>
        <taxon>Euteleostomi</taxon>
        <taxon>Actinopterygii</taxon>
        <taxon>Neopterygii</taxon>
        <taxon>Teleostei</taxon>
        <taxon>Clupei</taxon>
        <taxon>Clupeiformes</taxon>
        <taxon>Clupeoidei</taxon>
        <taxon>Engraulidae</taxon>
        <taxon>Coilinae</taxon>
        <taxon>Coilia</taxon>
    </lineage>
</organism>
<dbReference type="InterPro" id="IPR008906">
    <property type="entry name" value="HATC_C_dom"/>
</dbReference>
<dbReference type="Pfam" id="PF05699">
    <property type="entry name" value="Dimer_Tnp_hAT"/>
    <property type="match status" value="1"/>
</dbReference>
<protein>
    <recommendedName>
        <fullName evidence="1">HAT C-terminal dimerisation domain-containing protein</fullName>
    </recommendedName>
</protein>
<keyword evidence="3" id="KW-1185">Reference proteome</keyword>
<evidence type="ECO:0000259" key="1">
    <source>
        <dbReference type="Pfam" id="PF05699"/>
    </source>
</evidence>
<sequence>MFHLLCENDDDWDNDTRMMAVGYEGWLSKASTCFLLMTYGEVFNATDALFSVLQNKSVDIAFCCQRISDTMAIMCRLREDFDSFYIKFEERCQQLGLSDASAQSDQPIRDRRRLLFYSILENICIQMKTRFAHYGKLSFIGLVDTRKFEHMSKSFDEGLLKSLAKAYLRYFDFVRLKADLTGLYSSQMIRQTCATPAQLLDFLHCNDLVVTVPEASKLLSLDLTLPATTASVERSFSALKRIKTYSRNRTGEERLSSLALISIESAHLMSLKKDHKTFYNDVIKKFVEKDRRMDFIFK</sequence>
<comment type="caution">
    <text evidence="2">The sequence shown here is derived from an EMBL/GenBank/DDBJ whole genome shotgun (WGS) entry which is preliminary data.</text>
</comment>